<feature type="region of interest" description="Disordered" evidence="1">
    <location>
        <begin position="82"/>
        <end position="105"/>
    </location>
</feature>
<evidence type="ECO:0000313" key="4">
    <source>
        <dbReference type="Proteomes" id="UP001272325"/>
    </source>
</evidence>
<dbReference type="RefSeq" id="WP_318586494.1">
    <property type="nucleotide sequence ID" value="NZ_JAWRCN010000001.1"/>
</dbReference>
<evidence type="ECO:0000259" key="2">
    <source>
        <dbReference type="PROSITE" id="PS50268"/>
    </source>
</evidence>
<dbReference type="InterPro" id="IPR002126">
    <property type="entry name" value="Cadherin-like_dom"/>
</dbReference>
<sequence>MNARTLSQFMLANITLVIDRQGQIRELTAGAQPAPGEVVMTVSDDANPQVQAQLIQANDQQTPLNIDDEVAQILAQLEQGVDPTLNPDQATAAGGANGSSPTDTGTIDMTLAEVLAQTAFDTHGLQDPGLSQTQSLAIDLVIAQALAPIDPVVNVVPLVEDESPVFVSTGDEGEGSETPQPVDDYEFFYNEMSSTDDVIGTVSAVDPEGEAVTYSIVTNVYGADDTEKAYPYFVIDNDGNIRLTTEGAAAFTNDYEAISNVHNLVVRATEVDEQGDGDVENYTDINVTLNEVDVDEVPVFVSTGDEGEGSETPQPVDDYEFFYNEMSSTDDIIGTVSAVDPEGESVTYSIVTNVYGADDTEKAYPYFVIDNDGNIRLTTEGAAAFTNDYEAISNVHNLVVRATEVDEQGDGDVENYTDINVTLNEVDVDEVPVFVSTGDEGEGSETPQPVDDYEFFYNEMSSTDDVIGTVSAVDPEGEAVTYSIVTNVYGADDTEKAYPYFVIDNDGNIRLTTEGAAAFTNDYEAISNVHNLVVRATEVDEQGDGDVENYTDINVTLNEVDVDEVPVFVSTGDEGEGSETPQPVDDYEFFYNEMSSTDDIIGTVSAVDPEGESVTYSIVTNVYGADDTEKAYPYFVIDNDGNIRLTTEGAAAFTNDYEAISNVHNLVVRATEVDEQGDGDVENYTDINVTLNEININEAPVAEDFTVTVSDKTEVSIVFDTTVGADDDHISDAEVDSPLVTQDLYVVITDLPDLGELRYYTSETTFIVLDESYLYDINDDLGTVDSFKLLNPDNIKYVQDDNEEFHLSSNKWSLSDTNNNPCIIKLDNGAQITVSAWDVNGQSGNVVYPDLDYFQGVNDNQGTGIGTEGGGGMNVGETLHIDLSENPLTSINFILDGVNPAYVNAKPVTVTYELLNGTLDDNNGQGYGYFDEGEYIVSDTDNPVVGVYFTSAVSNYVLGDLTGEQLITSEDSFKYMAVDSELAMSEVATVTLDINQQVFPDQQGIVTAETGSETLYGNDEANIFTWLDSALDNSVDTVKNFTVGTDSIEIGSILTDESTGQDIAQLLANEDIVVSTGDNDVVLTVTHDAGEQSIVIENLDLTAYEVGGSFDAAAFLNDVLKTTDTTS</sequence>
<comment type="caution">
    <text evidence="3">The sequence shown here is derived from an EMBL/GenBank/DDBJ whole genome shotgun (WGS) entry which is preliminary data.</text>
</comment>
<evidence type="ECO:0000313" key="3">
    <source>
        <dbReference type="EMBL" id="MDW6017239.1"/>
    </source>
</evidence>
<dbReference type="EMBL" id="JAWRCN010000001">
    <property type="protein sequence ID" value="MDW6017239.1"/>
    <property type="molecule type" value="Genomic_DNA"/>
</dbReference>
<proteinExistence type="predicted"/>
<dbReference type="Proteomes" id="UP001272325">
    <property type="component" value="Unassembled WGS sequence"/>
</dbReference>
<protein>
    <submittedName>
        <fullName evidence="3">Cadherin repeat domain-containing protein</fullName>
    </submittedName>
</protein>
<feature type="domain" description="Cadherin" evidence="2">
    <location>
        <begin position="449"/>
        <end position="568"/>
    </location>
</feature>
<dbReference type="Gene3D" id="2.60.40.60">
    <property type="entry name" value="Cadherins"/>
    <property type="match status" value="4"/>
</dbReference>
<name>A0ABU4IGD3_9VIBR</name>
<evidence type="ECO:0000256" key="1">
    <source>
        <dbReference type="SAM" id="MobiDB-lite"/>
    </source>
</evidence>
<accession>A0ABU4IGD3</accession>
<feature type="domain" description="Cadherin" evidence="2">
    <location>
        <begin position="315"/>
        <end position="434"/>
    </location>
</feature>
<organism evidence="3 4">
    <name type="scientific">Vibrio plantisponsor</name>
    <dbReference type="NCBI Taxonomy" id="664643"/>
    <lineage>
        <taxon>Bacteria</taxon>
        <taxon>Pseudomonadati</taxon>
        <taxon>Pseudomonadota</taxon>
        <taxon>Gammaproteobacteria</taxon>
        <taxon>Vibrionales</taxon>
        <taxon>Vibrionaceae</taxon>
        <taxon>Vibrio</taxon>
    </lineage>
</organism>
<gene>
    <name evidence="3" type="ORF">SBW85_05555</name>
</gene>
<dbReference type="CDD" id="cd11304">
    <property type="entry name" value="Cadherin_repeat"/>
    <property type="match status" value="4"/>
</dbReference>
<feature type="domain" description="Cadherin" evidence="2">
    <location>
        <begin position="583"/>
        <end position="702"/>
    </location>
</feature>
<dbReference type="PROSITE" id="PS50268">
    <property type="entry name" value="CADHERIN_2"/>
    <property type="match status" value="4"/>
</dbReference>
<reference evidence="3 4" key="1">
    <citation type="submission" date="2023-11" db="EMBL/GenBank/DDBJ databases">
        <title>Plant-associative lifestyle of Vibrio porteresiae and its evolutionary dynamics.</title>
        <authorList>
            <person name="Rameshkumar N."/>
            <person name="Kirti K."/>
        </authorList>
    </citation>
    <scope>NUCLEOTIDE SEQUENCE [LARGE SCALE GENOMIC DNA]</scope>
    <source>
        <strain evidence="3 4">MSSRF60</strain>
    </source>
</reference>
<feature type="domain" description="Cadherin" evidence="2">
    <location>
        <begin position="181"/>
        <end position="300"/>
    </location>
</feature>
<keyword evidence="4" id="KW-1185">Reference proteome</keyword>